<keyword evidence="2" id="KW-1185">Reference proteome</keyword>
<comment type="caution">
    <text evidence="1">The sequence shown here is derived from an EMBL/GenBank/DDBJ whole genome shotgun (WGS) entry which is preliminary data.</text>
</comment>
<dbReference type="EMBL" id="WTVH01000024">
    <property type="protein sequence ID" value="NMF94142.1"/>
    <property type="molecule type" value="Genomic_DNA"/>
</dbReference>
<dbReference type="Proteomes" id="UP000601990">
    <property type="component" value="Unassembled WGS sequence"/>
</dbReference>
<dbReference type="Gene3D" id="3.40.50.10110">
    <property type="entry name" value="DNA polymerase III subunit chi"/>
    <property type="match status" value="1"/>
</dbReference>
<dbReference type="Pfam" id="PF04364">
    <property type="entry name" value="DNA_pol3_chi"/>
    <property type="match status" value="1"/>
</dbReference>
<protein>
    <submittedName>
        <fullName evidence="1">DNA polymerase III subunit chi</fullName>
    </submittedName>
</protein>
<dbReference type="SUPFAM" id="SSF102400">
    <property type="entry name" value="DNA polymerase III chi subunit"/>
    <property type="match status" value="1"/>
</dbReference>
<organism evidence="1 2">
    <name type="scientific">Aromatoleum buckelii</name>
    <dbReference type="NCBI Taxonomy" id="200254"/>
    <lineage>
        <taxon>Bacteria</taxon>
        <taxon>Pseudomonadati</taxon>
        <taxon>Pseudomonadota</taxon>
        <taxon>Betaproteobacteria</taxon>
        <taxon>Rhodocyclales</taxon>
        <taxon>Rhodocyclaceae</taxon>
        <taxon>Aromatoleum</taxon>
    </lineage>
</organism>
<sequence length="145" mass="16242">MTRVQFYHNAENPLALACELAARAYAGGRRVAVRVPGAAAARELDQLLWTFDPLLFVPHAMADAPLAARTPIVIGDAARTIPWPHAELLFNLADDIPPDFERFRLLVEIVGQSEALKLPARARWAYYKQRELPLQAFDAVRREAI</sequence>
<proteinExistence type="predicted"/>
<evidence type="ECO:0000313" key="1">
    <source>
        <dbReference type="EMBL" id="NMF94142.1"/>
    </source>
</evidence>
<accession>A0ABX1N4D3</accession>
<reference evidence="1" key="1">
    <citation type="submission" date="2019-12" db="EMBL/GenBank/DDBJ databases">
        <title>Comparative genomics gives insights into the taxonomy of the Azoarcus-Aromatoleum group and reveals separate origins of nif in the plant-associated Azoarcus and non-plant-associated Aromatoleum sub-groups.</title>
        <authorList>
            <person name="Lafos M."/>
            <person name="Maluk M."/>
            <person name="Batista M."/>
            <person name="Junghare M."/>
            <person name="Carmona M."/>
            <person name="Faoro H."/>
            <person name="Cruz L.M."/>
            <person name="Battistoni F."/>
            <person name="De Souza E."/>
            <person name="Pedrosa F."/>
            <person name="Chen W.-M."/>
            <person name="Poole P.S."/>
            <person name="Dixon R.A."/>
            <person name="James E.K."/>
        </authorList>
    </citation>
    <scope>NUCLEOTIDE SEQUENCE</scope>
    <source>
        <strain evidence="1">U120</strain>
    </source>
</reference>
<name>A0ABX1N4D3_9RHOO</name>
<dbReference type="RefSeq" id="WP_169199383.1">
    <property type="nucleotide sequence ID" value="NZ_WTVH02000010.1"/>
</dbReference>
<dbReference type="InterPro" id="IPR036768">
    <property type="entry name" value="PolIII_chi_sf"/>
</dbReference>
<evidence type="ECO:0000313" key="2">
    <source>
        <dbReference type="Proteomes" id="UP000601990"/>
    </source>
</evidence>
<dbReference type="InterPro" id="IPR007459">
    <property type="entry name" value="DNA_pol3_chi"/>
</dbReference>
<dbReference type="PANTHER" id="PTHR38767:SF1">
    <property type="entry name" value="DNA POLYMERASE III SUBUNIT CHI"/>
    <property type="match status" value="1"/>
</dbReference>
<dbReference type="PANTHER" id="PTHR38767">
    <property type="entry name" value="DNA POLYMERASE III SUBUNIT CHI"/>
    <property type="match status" value="1"/>
</dbReference>
<gene>
    <name evidence="1" type="ORF">GO608_12475</name>
</gene>